<evidence type="ECO:0000259" key="7">
    <source>
        <dbReference type="Pfam" id="PF23500"/>
    </source>
</evidence>
<dbReference type="EMBL" id="PTRA01000001">
    <property type="protein sequence ID" value="PQA60799.1"/>
    <property type="molecule type" value="Genomic_DNA"/>
</dbReference>
<reference evidence="9" key="1">
    <citation type="submission" date="2018-02" db="EMBL/GenBank/DDBJ databases">
        <title>Genome sequencing of Solimonas sp. HR-BB.</title>
        <authorList>
            <person name="Lee Y."/>
            <person name="Jeon C.O."/>
        </authorList>
    </citation>
    <scope>NUCLEOTIDE SEQUENCE [LARGE SCALE GENOMIC DNA]</scope>
    <source>
        <strain evidence="9">HR-U</strain>
    </source>
</reference>
<dbReference type="InterPro" id="IPR011042">
    <property type="entry name" value="6-blade_b-propeller_TolB-like"/>
</dbReference>
<dbReference type="Pfam" id="PF23500">
    <property type="entry name" value="DUF7133"/>
    <property type="match status" value="1"/>
</dbReference>
<keyword evidence="1" id="KW-0813">Transport</keyword>
<feature type="domain" description="DUF7133" evidence="7">
    <location>
        <begin position="74"/>
        <end position="320"/>
    </location>
</feature>
<proteinExistence type="predicted"/>
<dbReference type="InterPro" id="IPR000923">
    <property type="entry name" value="BlueCu_1"/>
</dbReference>
<dbReference type="GO" id="GO:0009055">
    <property type="term" value="F:electron transfer activity"/>
    <property type="evidence" value="ECO:0007669"/>
    <property type="project" value="InterPro"/>
</dbReference>
<dbReference type="PANTHER" id="PTHR33546:SF1">
    <property type="entry name" value="LARGE, MULTIFUNCTIONAL SECRETED PROTEIN"/>
    <property type="match status" value="1"/>
</dbReference>
<keyword evidence="3" id="KW-0249">Electron transport</keyword>
<dbReference type="SUPFAM" id="SSF49503">
    <property type="entry name" value="Cupredoxins"/>
    <property type="match status" value="1"/>
</dbReference>
<dbReference type="RefSeq" id="WP_104713464.1">
    <property type="nucleotide sequence ID" value="NZ_PTRA01000001.1"/>
</dbReference>
<evidence type="ECO:0000256" key="3">
    <source>
        <dbReference type="ARBA" id="ARBA00022982"/>
    </source>
</evidence>
<keyword evidence="5" id="KW-0732">Signal</keyword>
<sequence>MKKIFCSLAIASLLAVNASFAQKPLTENDFYQLRTLPLPEDAILEVGGMTILPDGRMAVATRRGEIWMIENPYQKDGTQPYYKRFAQGLHEPLGLTYRNGSFYTSNRGELTKITDEDGDGRADVYEAVTSLPIVGNYHEYSYGPVFDADGNMLVTLNVGWVGYGASLTKWRGWLVKISPEGKIEPISAGLRSPSSYLINSSGDLFYSENQGDWVASGKVSQLKKGSFNGHGESLKWTSDPASPLKLTKDQLPDTGEPVATAGEKIPHYQYPACWFPHVLMGISTAGMVEDVNGYLGPHFKGQYFVGDQGHSKVMRMQLEKVNGEYQGACFPFREGWASGLLRLEWGLDGSLVGGMTSRGWSSTGKAPYAIQRLVWSGKTPFEMQEIHSKPDGFEIVFTKPVDKETAANPANYKVASFTYKYHHQYGSPIINTEESSIKGIVVSADGRKARLVLDGSFRKHYIYEIKPEGVKSADQESVLHPVGYYTLNAVAPGDQVAASQFTPFKATAAPMNHEHGAMQASTGKTTSTGKVTSKKRVTEMPADWAAPDQVLTIGTKPGLKFDVTELQVKAGAKVKLVFNNNDDMTHNCVIVAPGSVDEVGQKAIGLGLKGPDMQYVPNSPKVLFHTNLLQPESSESLYFTAPTQPGTYTYVCTYPGHHTLMQGKLVVVK</sequence>
<dbReference type="PROSITE" id="PS00196">
    <property type="entry name" value="COPPER_BLUE"/>
    <property type="match status" value="1"/>
</dbReference>
<evidence type="ECO:0000256" key="5">
    <source>
        <dbReference type="SAM" id="SignalP"/>
    </source>
</evidence>
<feature type="domain" description="Blue (type 1) copper" evidence="6">
    <location>
        <begin position="553"/>
        <end position="667"/>
    </location>
</feature>
<evidence type="ECO:0000259" key="6">
    <source>
        <dbReference type="Pfam" id="PF00127"/>
    </source>
</evidence>
<dbReference type="InterPro" id="IPR008972">
    <property type="entry name" value="Cupredoxin"/>
</dbReference>
<comment type="caution">
    <text evidence="8">The sequence shown here is derived from an EMBL/GenBank/DDBJ whole genome shotgun (WGS) entry which is preliminary data.</text>
</comment>
<feature type="chain" id="PRO_5015515916" evidence="5">
    <location>
        <begin position="22"/>
        <end position="669"/>
    </location>
</feature>
<evidence type="ECO:0000313" key="9">
    <source>
        <dbReference type="Proteomes" id="UP000239590"/>
    </source>
</evidence>
<evidence type="ECO:0000313" key="8">
    <source>
        <dbReference type="EMBL" id="PQA60799.1"/>
    </source>
</evidence>
<evidence type="ECO:0000256" key="4">
    <source>
        <dbReference type="ARBA" id="ARBA00023008"/>
    </source>
</evidence>
<dbReference type="InterPro" id="IPR055557">
    <property type="entry name" value="DUF7133"/>
</dbReference>
<dbReference type="Pfam" id="PF00127">
    <property type="entry name" value="Copper-bind"/>
    <property type="match status" value="1"/>
</dbReference>
<feature type="signal peptide" evidence="5">
    <location>
        <begin position="1"/>
        <end position="21"/>
    </location>
</feature>
<gene>
    <name evidence="8" type="ORF">C5O19_14645</name>
</gene>
<dbReference type="Proteomes" id="UP000239590">
    <property type="component" value="Unassembled WGS sequence"/>
</dbReference>
<dbReference type="InterPro" id="IPR028871">
    <property type="entry name" value="BlueCu_1_BS"/>
</dbReference>
<keyword evidence="4" id="KW-0186">Copper</keyword>
<evidence type="ECO:0000256" key="2">
    <source>
        <dbReference type="ARBA" id="ARBA00022723"/>
    </source>
</evidence>
<dbReference type="GO" id="GO:0005507">
    <property type="term" value="F:copper ion binding"/>
    <property type="evidence" value="ECO:0007669"/>
    <property type="project" value="InterPro"/>
</dbReference>
<dbReference type="PANTHER" id="PTHR33546">
    <property type="entry name" value="LARGE, MULTIFUNCTIONAL SECRETED PROTEIN-RELATED"/>
    <property type="match status" value="1"/>
</dbReference>
<accession>A0A2S7ISZ2</accession>
<dbReference type="Gene3D" id="2.120.10.30">
    <property type="entry name" value="TolB, C-terminal domain"/>
    <property type="match status" value="1"/>
</dbReference>
<organism evidence="8 9">
    <name type="scientific">Siphonobacter curvatus</name>
    <dbReference type="NCBI Taxonomy" id="2094562"/>
    <lineage>
        <taxon>Bacteria</taxon>
        <taxon>Pseudomonadati</taxon>
        <taxon>Bacteroidota</taxon>
        <taxon>Cytophagia</taxon>
        <taxon>Cytophagales</taxon>
        <taxon>Cytophagaceae</taxon>
        <taxon>Siphonobacter</taxon>
    </lineage>
</organism>
<dbReference type="CDD" id="cd04233">
    <property type="entry name" value="Auracyanin"/>
    <property type="match status" value="1"/>
</dbReference>
<dbReference type="SUPFAM" id="SSF63829">
    <property type="entry name" value="Calcium-dependent phosphotriesterase"/>
    <property type="match status" value="1"/>
</dbReference>
<protein>
    <submittedName>
        <fullName evidence="8">Auracyanin family protein</fullName>
    </submittedName>
</protein>
<dbReference type="AlphaFoldDB" id="A0A2S7ISZ2"/>
<evidence type="ECO:0000256" key="1">
    <source>
        <dbReference type="ARBA" id="ARBA00022448"/>
    </source>
</evidence>
<dbReference type="OrthoDB" id="9814063at2"/>
<dbReference type="Gene3D" id="2.60.40.420">
    <property type="entry name" value="Cupredoxins - blue copper proteins"/>
    <property type="match status" value="1"/>
</dbReference>
<keyword evidence="2" id="KW-0479">Metal-binding</keyword>
<name>A0A2S7ISZ2_9BACT</name>
<keyword evidence="9" id="KW-1185">Reference proteome</keyword>